<proteinExistence type="predicted"/>
<dbReference type="GO" id="GO:0015074">
    <property type="term" value="P:DNA integration"/>
    <property type="evidence" value="ECO:0007669"/>
    <property type="project" value="InterPro"/>
</dbReference>
<dbReference type="PROSITE" id="PS50994">
    <property type="entry name" value="INTEGRASE"/>
    <property type="match status" value="1"/>
</dbReference>
<reference evidence="4 5" key="1">
    <citation type="submission" date="2019-01" db="EMBL/GenBank/DDBJ databases">
        <title>A draft genome assembly of the solar-powered sea slug Elysia chlorotica.</title>
        <authorList>
            <person name="Cai H."/>
            <person name="Li Q."/>
            <person name="Fang X."/>
            <person name="Li J."/>
            <person name="Curtis N.E."/>
            <person name="Altenburger A."/>
            <person name="Shibata T."/>
            <person name="Feng M."/>
            <person name="Maeda T."/>
            <person name="Schwartz J.A."/>
            <person name="Shigenobu S."/>
            <person name="Lundholm N."/>
            <person name="Nishiyama T."/>
            <person name="Yang H."/>
            <person name="Hasebe M."/>
            <person name="Li S."/>
            <person name="Pierce S.K."/>
            <person name="Wang J."/>
        </authorList>
    </citation>
    <scope>NUCLEOTIDE SEQUENCE [LARGE SCALE GENOMIC DNA]</scope>
    <source>
        <strain evidence="4">EC2010</strain>
        <tissue evidence="4">Whole organism of an adult</tissue>
    </source>
</reference>
<dbReference type="GO" id="GO:0003824">
    <property type="term" value="F:catalytic activity"/>
    <property type="evidence" value="ECO:0007669"/>
    <property type="project" value="UniProtKB-KW"/>
</dbReference>
<evidence type="ECO:0000256" key="1">
    <source>
        <dbReference type="ARBA" id="ARBA00023268"/>
    </source>
</evidence>
<dbReference type="InterPro" id="IPR041588">
    <property type="entry name" value="Integrase_H2C2"/>
</dbReference>
<dbReference type="InterPro" id="IPR043128">
    <property type="entry name" value="Rev_trsase/Diguanyl_cyclase"/>
</dbReference>
<dbReference type="Proteomes" id="UP000271974">
    <property type="component" value="Unassembled WGS sequence"/>
</dbReference>
<dbReference type="GO" id="GO:0003676">
    <property type="term" value="F:nucleic acid binding"/>
    <property type="evidence" value="ECO:0007669"/>
    <property type="project" value="InterPro"/>
</dbReference>
<dbReference type="InterPro" id="IPR000477">
    <property type="entry name" value="RT_dom"/>
</dbReference>
<evidence type="ECO:0000313" key="4">
    <source>
        <dbReference type="EMBL" id="RUS71780.1"/>
    </source>
</evidence>
<dbReference type="InterPro" id="IPR001584">
    <property type="entry name" value="Integrase_cat-core"/>
</dbReference>
<protein>
    <recommendedName>
        <fullName evidence="6">Integrase catalytic domain-containing protein</fullName>
    </recommendedName>
</protein>
<dbReference type="InterPro" id="IPR050951">
    <property type="entry name" value="Retrovirus_Pol_polyprotein"/>
</dbReference>
<dbReference type="PROSITE" id="PS50878">
    <property type="entry name" value="RT_POL"/>
    <property type="match status" value="1"/>
</dbReference>
<feature type="domain" description="Reverse transcriptase" evidence="2">
    <location>
        <begin position="296"/>
        <end position="473"/>
    </location>
</feature>
<dbReference type="Pfam" id="PF00078">
    <property type="entry name" value="RVT_1"/>
    <property type="match status" value="1"/>
</dbReference>
<dbReference type="Gene3D" id="3.10.10.10">
    <property type="entry name" value="HIV Type 1 Reverse Transcriptase, subunit A, domain 1"/>
    <property type="match status" value="1"/>
</dbReference>
<dbReference type="SUPFAM" id="SSF53098">
    <property type="entry name" value="Ribonuclease H-like"/>
    <property type="match status" value="1"/>
</dbReference>
<name>A0A3S1B4J1_ELYCH</name>
<dbReference type="Pfam" id="PF17921">
    <property type="entry name" value="Integrase_H2C2"/>
    <property type="match status" value="1"/>
</dbReference>
<dbReference type="InterPro" id="IPR043502">
    <property type="entry name" value="DNA/RNA_pol_sf"/>
</dbReference>
<dbReference type="CDD" id="cd01647">
    <property type="entry name" value="RT_LTR"/>
    <property type="match status" value="1"/>
</dbReference>
<accession>A0A3S1B4J1</accession>
<dbReference type="PANTHER" id="PTHR37984:SF5">
    <property type="entry name" value="PROTEIN NYNRIN-LIKE"/>
    <property type="match status" value="1"/>
</dbReference>
<gene>
    <name evidence="4" type="ORF">EGW08_020463</name>
</gene>
<dbReference type="InterPro" id="IPR012337">
    <property type="entry name" value="RNaseH-like_sf"/>
</dbReference>
<dbReference type="OrthoDB" id="6147533at2759"/>
<dbReference type="Pfam" id="PF00665">
    <property type="entry name" value="rve"/>
    <property type="match status" value="1"/>
</dbReference>
<dbReference type="Gene3D" id="3.30.70.270">
    <property type="match status" value="2"/>
</dbReference>
<keyword evidence="1" id="KW-0511">Multifunctional enzyme</keyword>
<sequence>MMRLEPPNKFNFVAEQWPEWSAEFKRFRSASKLSKEDQDTQRDTLLYCMGRESEKIFSTFKFEEDQSFEVVLKKFDDYFIIRRNVIYERTKFQERKQKHNETVEEFYRDLRDLAKHCNYQDQECEQIRDRMVVGLNNKKVREKLQLIRDLTLDKVVEIARQQEQLEKQMESSSHDDHTAAAASELYRKKFNKFKKETSPSTSVRQEAHPIDLEISDKIVNAVERIIFQNKGAQLLVKTAINVVTEKIFGTTGLVNTTPVKIMLKDDAQPYNVVTPRRVPFPLQQSVKQELDKLEKAGIIQKTTIPTDWCAPMVPVRKKNGQIRICVDYKQLNTNIKRPNCMIPNLDDIAPKMVGAKFFSTLDASGGFYQIPLDEKSSFITTFITPYGRYRFKRVPMGISLGPETFQSKMEEILEDLQGCEPLSDDTIIYGRTEEEHDTRLNEAIERIENSGLRLNKEKCVFKKTEVKYFGHIISENGVRPDGDRVKAILKLKEPENVSELRTVLGMFNYTAKFVPQMSSVLHPMSALLKKETSFLWGPEQKAAFNQAKDKISNASSLAFFDINRPTIVSADASSYGIGGTLLQLDGDKVVPIAFASRTLSAAEKQYAQIEKECLASVWACEKFSRYLIGLPCFTLETDHKPLVPIMMKKDLDKTPIRCQRLLMRMMRFNAQVVHKAGKELLIADALSRFPLQSMDDTNIEEAVTDFADFFEENIPITTDRLSNIRCATVHDTELQQVMSYTLNGWPQRIPDHLIKYRQYIGDLSIKEGLLVMGNRIVIPQSQRKLILSKLHGCHQGLNKCRELAQTTVWWPGLTDDLKQLIETCAFCRANRPEQNKEPLRPSELPSRPWKQLGMDLCEFHNRSYLVVVDYYSRWIEIMHLYNTSSTSVVNKLKLLFATHGLPDVIRCDNGPQLVSKELTERSELKYLC</sequence>
<evidence type="ECO:0000259" key="3">
    <source>
        <dbReference type="PROSITE" id="PS50994"/>
    </source>
</evidence>
<dbReference type="STRING" id="188477.A0A3S1B4J1"/>
<comment type="caution">
    <text evidence="4">The sequence shown here is derived from an EMBL/GenBank/DDBJ whole genome shotgun (WGS) entry which is preliminary data.</text>
</comment>
<dbReference type="FunFam" id="3.30.70.270:FF:000023">
    <property type="entry name" value="Pol"/>
    <property type="match status" value="1"/>
</dbReference>
<dbReference type="InterPro" id="IPR041577">
    <property type="entry name" value="RT_RNaseH_2"/>
</dbReference>
<dbReference type="Pfam" id="PF17919">
    <property type="entry name" value="RT_RNaseH_2"/>
    <property type="match status" value="1"/>
</dbReference>
<evidence type="ECO:0008006" key="6">
    <source>
        <dbReference type="Google" id="ProtNLM"/>
    </source>
</evidence>
<organism evidence="4 5">
    <name type="scientific">Elysia chlorotica</name>
    <name type="common">Eastern emerald elysia</name>
    <name type="synonym">Sea slug</name>
    <dbReference type="NCBI Taxonomy" id="188477"/>
    <lineage>
        <taxon>Eukaryota</taxon>
        <taxon>Metazoa</taxon>
        <taxon>Spiralia</taxon>
        <taxon>Lophotrochozoa</taxon>
        <taxon>Mollusca</taxon>
        <taxon>Gastropoda</taxon>
        <taxon>Heterobranchia</taxon>
        <taxon>Euthyneura</taxon>
        <taxon>Panpulmonata</taxon>
        <taxon>Sacoglossa</taxon>
        <taxon>Placobranchoidea</taxon>
        <taxon>Plakobranchidae</taxon>
        <taxon>Elysia</taxon>
    </lineage>
</organism>
<evidence type="ECO:0000259" key="2">
    <source>
        <dbReference type="PROSITE" id="PS50878"/>
    </source>
</evidence>
<dbReference type="Gene3D" id="1.10.340.70">
    <property type="match status" value="1"/>
</dbReference>
<dbReference type="SUPFAM" id="SSF56672">
    <property type="entry name" value="DNA/RNA polymerases"/>
    <property type="match status" value="1"/>
</dbReference>
<feature type="domain" description="Integrase catalytic" evidence="3">
    <location>
        <begin position="844"/>
        <end position="928"/>
    </location>
</feature>
<dbReference type="EMBL" id="RQTK01001160">
    <property type="protein sequence ID" value="RUS71780.1"/>
    <property type="molecule type" value="Genomic_DNA"/>
</dbReference>
<dbReference type="CDD" id="cd09274">
    <property type="entry name" value="RNase_HI_RT_Ty3"/>
    <property type="match status" value="1"/>
</dbReference>
<evidence type="ECO:0000313" key="5">
    <source>
        <dbReference type="Proteomes" id="UP000271974"/>
    </source>
</evidence>
<dbReference type="Gene3D" id="3.30.420.10">
    <property type="entry name" value="Ribonuclease H-like superfamily/Ribonuclease H"/>
    <property type="match status" value="1"/>
</dbReference>
<dbReference type="AlphaFoldDB" id="A0A3S1B4J1"/>
<dbReference type="InterPro" id="IPR036397">
    <property type="entry name" value="RNaseH_sf"/>
</dbReference>
<keyword evidence="5" id="KW-1185">Reference proteome</keyword>
<dbReference type="PANTHER" id="PTHR37984">
    <property type="entry name" value="PROTEIN CBG26694"/>
    <property type="match status" value="1"/>
</dbReference>